<name>A0A2V3TY15_9HYPH</name>
<keyword evidence="5" id="KW-1185">Reference proteome</keyword>
<keyword evidence="3" id="KW-0804">Transcription</keyword>
<dbReference type="CDD" id="cd07377">
    <property type="entry name" value="WHTH_GntR"/>
    <property type="match status" value="1"/>
</dbReference>
<proteinExistence type="predicted"/>
<dbReference type="InterPro" id="IPR050679">
    <property type="entry name" value="Bact_HTH_transcr_reg"/>
</dbReference>
<sequence length="262" mass="29399">MPEMNKEMARGRRAGQPRIQPLYHQIYIHLRQLLTETELDTNEALPSEPALAQRYGVSRVTIRKTLDQLESEGLITRVHGKGTFPARAAGPQDKANISSGLDNLLSFEARTSAVNLEWQMIAADPAIAQQLDSARCLRITRLRSREGAPMSYTTLHVPERYVHLLDEAETADEPIVRALDRKGVTAQRAEQVISAIAAPATMARELHVKAGSPLIVMRRVIYDQHQVPVLHQESRYPPDRFEYRMTLNRLSVGPVAQWGPTA</sequence>
<comment type="caution">
    <text evidence="4">The sequence shown here is derived from an EMBL/GenBank/DDBJ whole genome shotgun (WGS) entry which is preliminary data.</text>
</comment>
<keyword evidence="1" id="KW-0805">Transcription regulation</keyword>
<dbReference type="SMART" id="SM00866">
    <property type="entry name" value="UTRA"/>
    <property type="match status" value="1"/>
</dbReference>
<dbReference type="AlphaFoldDB" id="A0A2V3TY15"/>
<dbReference type="InterPro" id="IPR028978">
    <property type="entry name" value="Chorismate_lyase_/UTRA_dom_sf"/>
</dbReference>
<dbReference type="PANTHER" id="PTHR44846">
    <property type="entry name" value="MANNOSYL-D-GLYCERATE TRANSPORT/METABOLISM SYSTEM REPRESSOR MNGR-RELATED"/>
    <property type="match status" value="1"/>
</dbReference>
<dbReference type="InterPro" id="IPR036388">
    <property type="entry name" value="WH-like_DNA-bd_sf"/>
</dbReference>
<evidence type="ECO:0000313" key="5">
    <source>
        <dbReference type="Proteomes" id="UP000248021"/>
    </source>
</evidence>
<dbReference type="Gene3D" id="3.40.1410.10">
    <property type="entry name" value="Chorismate lyase-like"/>
    <property type="match status" value="1"/>
</dbReference>
<dbReference type="PRINTS" id="PR00035">
    <property type="entry name" value="HTHGNTR"/>
</dbReference>
<reference evidence="4 5" key="1">
    <citation type="submission" date="2018-05" db="EMBL/GenBank/DDBJ databases">
        <title>Genomic Encyclopedia of Type Strains, Phase IV (KMG-IV): sequencing the most valuable type-strain genomes for metagenomic binning, comparative biology and taxonomic classification.</title>
        <authorList>
            <person name="Goeker M."/>
        </authorList>
    </citation>
    <scope>NUCLEOTIDE SEQUENCE [LARGE SCALE GENOMIC DNA]</scope>
    <source>
        <strain evidence="4 5">DSM 6462</strain>
    </source>
</reference>
<dbReference type="PANTHER" id="PTHR44846:SF1">
    <property type="entry name" value="MANNOSYL-D-GLYCERATE TRANSPORT_METABOLISM SYSTEM REPRESSOR MNGR-RELATED"/>
    <property type="match status" value="1"/>
</dbReference>
<dbReference type="Pfam" id="PF00392">
    <property type="entry name" value="GntR"/>
    <property type="match status" value="1"/>
</dbReference>
<dbReference type="InterPro" id="IPR000524">
    <property type="entry name" value="Tscrpt_reg_HTH_GntR"/>
</dbReference>
<dbReference type="PROSITE" id="PS50949">
    <property type="entry name" value="HTH_GNTR"/>
    <property type="match status" value="1"/>
</dbReference>
<evidence type="ECO:0000256" key="3">
    <source>
        <dbReference type="ARBA" id="ARBA00023163"/>
    </source>
</evidence>
<protein>
    <submittedName>
        <fullName evidence="4">GntR family transcriptional regulator</fullName>
    </submittedName>
</protein>
<dbReference type="Gene3D" id="1.10.10.10">
    <property type="entry name" value="Winged helix-like DNA-binding domain superfamily/Winged helix DNA-binding domain"/>
    <property type="match status" value="1"/>
</dbReference>
<dbReference type="Pfam" id="PF07702">
    <property type="entry name" value="UTRA"/>
    <property type="match status" value="1"/>
</dbReference>
<dbReference type="GO" id="GO:0003677">
    <property type="term" value="F:DNA binding"/>
    <property type="evidence" value="ECO:0007669"/>
    <property type="project" value="UniProtKB-KW"/>
</dbReference>
<dbReference type="EMBL" id="QJJK01000012">
    <property type="protein sequence ID" value="PXW54162.1"/>
    <property type="molecule type" value="Genomic_DNA"/>
</dbReference>
<accession>A0A2V3TY15</accession>
<dbReference type="InterPro" id="IPR011663">
    <property type="entry name" value="UTRA"/>
</dbReference>
<dbReference type="SUPFAM" id="SSF46785">
    <property type="entry name" value="Winged helix' DNA-binding domain"/>
    <property type="match status" value="1"/>
</dbReference>
<dbReference type="GO" id="GO:0045892">
    <property type="term" value="P:negative regulation of DNA-templated transcription"/>
    <property type="evidence" value="ECO:0007669"/>
    <property type="project" value="TreeGrafter"/>
</dbReference>
<evidence type="ECO:0000256" key="1">
    <source>
        <dbReference type="ARBA" id="ARBA00023015"/>
    </source>
</evidence>
<dbReference type="InterPro" id="IPR036390">
    <property type="entry name" value="WH_DNA-bd_sf"/>
</dbReference>
<dbReference type="SMART" id="SM00345">
    <property type="entry name" value="HTH_GNTR"/>
    <property type="match status" value="1"/>
</dbReference>
<dbReference type="OrthoDB" id="5454556at2"/>
<evidence type="ECO:0000313" key="4">
    <source>
        <dbReference type="EMBL" id="PXW54162.1"/>
    </source>
</evidence>
<evidence type="ECO:0000256" key="2">
    <source>
        <dbReference type="ARBA" id="ARBA00023125"/>
    </source>
</evidence>
<keyword evidence="2" id="KW-0238">DNA-binding</keyword>
<dbReference type="Proteomes" id="UP000248021">
    <property type="component" value="Unassembled WGS sequence"/>
</dbReference>
<gene>
    <name evidence="4" type="ORF">C7450_112191</name>
</gene>
<dbReference type="GO" id="GO:0003700">
    <property type="term" value="F:DNA-binding transcription factor activity"/>
    <property type="evidence" value="ECO:0007669"/>
    <property type="project" value="InterPro"/>
</dbReference>
<organism evidence="4 5">
    <name type="scientific">Chelatococcus asaccharovorans</name>
    <dbReference type="NCBI Taxonomy" id="28210"/>
    <lineage>
        <taxon>Bacteria</taxon>
        <taxon>Pseudomonadati</taxon>
        <taxon>Pseudomonadota</taxon>
        <taxon>Alphaproteobacteria</taxon>
        <taxon>Hyphomicrobiales</taxon>
        <taxon>Chelatococcaceae</taxon>
        <taxon>Chelatococcus</taxon>
    </lineage>
</organism>
<dbReference type="RefSeq" id="WP_110377393.1">
    <property type="nucleotide sequence ID" value="NZ_CAKNFM010000002.1"/>
</dbReference>
<dbReference type="SUPFAM" id="SSF64288">
    <property type="entry name" value="Chorismate lyase-like"/>
    <property type="match status" value="1"/>
</dbReference>